<evidence type="ECO:0000313" key="2">
    <source>
        <dbReference type="Proteomes" id="UP001060215"/>
    </source>
</evidence>
<keyword evidence="2" id="KW-1185">Reference proteome</keyword>
<protein>
    <submittedName>
        <fullName evidence="1">Non-functional NADPH-dependent codeinone reductase 2</fullName>
    </submittedName>
</protein>
<accession>A0ACC0IAG2</accession>
<comment type="caution">
    <text evidence="1">The sequence shown here is derived from an EMBL/GenBank/DDBJ whole genome shotgun (WGS) entry which is preliminary data.</text>
</comment>
<dbReference type="EMBL" id="CM045763">
    <property type="protein sequence ID" value="KAI8021825.1"/>
    <property type="molecule type" value="Genomic_DNA"/>
</dbReference>
<organism evidence="1 2">
    <name type="scientific">Camellia lanceoleosa</name>
    <dbReference type="NCBI Taxonomy" id="1840588"/>
    <lineage>
        <taxon>Eukaryota</taxon>
        <taxon>Viridiplantae</taxon>
        <taxon>Streptophyta</taxon>
        <taxon>Embryophyta</taxon>
        <taxon>Tracheophyta</taxon>
        <taxon>Spermatophyta</taxon>
        <taxon>Magnoliopsida</taxon>
        <taxon>eudicotyledons</taxon>
        <taxon>Gunneridae</taxon>
        <taxon>Pentapetalae</taxon>
        <taxon>asterids</taxon>
        <taxon>Ericales</taxon>
        <taxon>Theaceae</taxon>
        <taxon>Camellia</taxon>
    </lineage>
</organism>
<proteinExistence type="predicted"/>
<reference evidence="1 2" key="1">
    <citation type="journal article" date="2022" name="Plant J.">
        <title>Chromosome-level genome of Camellia lanceoleosa provides a valuable resource for understanding genome evolution and self-incompatibility.</title>
        <authorList>
            <person name="Gong W."/>
            <person name="Xiao S."/>
            <person name="Wang L."/>
            <person name="Liao Z."/>
            <person name="Chang Y."/>
            <person name="Mo W."/>
            <person name="Hu G."/>
            <person name="Li W."/>
            <person name="Zhao G."/>
            <person name="Zhu H."/>
            <person name="Hu X."/>
            <person name="Ji K."/>
            <person name="Xiang X."/>
            <person name="Song Q."/>
            <person name="Yuan D."/>
            <person name="Jin S."/>
            <person name="Zhang L."/>
        </authorList>
    </citation>
    <scope>NUCLEOTIDE SEQUENCE [LARGE SCALE GENOMIC DNA]</scope>
    <source>
        <strain evidence="1">SQ_2022a</strain>
    </source>
</reference>
<gene>
    <name evidence="1" type="ORF">LOK49_LG03G01085</name>
</gene>
<sequence length="184" mass="21317">MLAKCTKTAAECRRLLDLDEFNLDLTDWDLDLGFFYQSSNLAVEQRMRFWVVQLWSSPPLVLEVEMNPVWQQKKLREFCEKKGIHVTAYSPLGAKGTRWETNLVMDCEIVKEIAEAKGKTVAQVCLRGVYEQGVSILVKSFNKERIKENLDIFDWMLSPKESKKIDQIPRKKGCLGIEFISRPI</sequence>
<name>A0ACC0IAG2_9ERIC</name>
<evidence type="ECO:0000313" key="1">
    <source>
        <dbReference type="EMBL" id="KAI8021825.1"/>
    </source>
</evidence>
<dbReference type="Proteomes" id="UP001060215">
    <property type="component" value="Chromosome 6"/>
</dbReference>